<organism evidence="2 3">
    <name type="scientific">Sorangium cellulosum</name>
    <name type="common">Polyangium cellulosum</name>
    <dbReference type="NCBI Taxonomy" id="56"/>
    <lineage>
        <taxon>Bacteria</taxon>
        <taxon>Pseudomonadati</taxon>
        <taxon>Myxococcota</taxon>
        <taxon>Polyangia</taxon>
        <taxon>Polyangiales</taxon>
        <taxon>Polyangiaceae</taxon>
        <taxon>Sorangium</taxon>
    </lineage>
</organism>
<gene>
    <name evidence="2" type="ORF">SOCEGT47_022040</name>
</gene>
<dbReference type="SUPFAM" id="SSF53756">
    <property type="entry name" value="UDP-Glycosyltransferase/glycogen phosphorylase"/>
    <property type="match status" value="1"/>
</dbReference>
<dbReference type="InterPro" id="IPR028098">
    <property type="entry name" value="Glyco_trans_4-like_N"/>
</dbReference>
<evidence type="ECO:0000313" key="3">
    <source>
        <dbReference type="Proteomes" id="UP000295781"/>
    </source>
</evidence>
<proteinExistence type="predicted"/>
<dbReference type="RefSeq" id="WP_165373143.1">
    <property type="nucleotide sequence ID" value="NZ_CP012670.1"/>
</dbReference>
<dbReference type="GO" id="GO:0016757">
    <property type="term" value="F:glycosyltransferase activity"/>
    <property type="evidence" value="ECO:0007669"/>
    <property type="project" value="UniProtKB-ARBA"/>
</dbReference>
<sequence>MRRALLVSYYFPPRFSVGGKRAYRFAKFLPEHGWAATVLTARPPPGERLDPSFAEGSPPACDVRRDYLSEAELARMPRRALGSDGTVEAPTEAARPVARLRGLARVAAEIRYVPVIGPDAGRVPALAARVARLAREVGAEVIFASGAPWEAVLAGVLAGRAIGRPVVADFRDPWSFGPVMATRPAWVRAAAALVERAAVGAAAAFTVTSEMTRDAYVARGVGRRVECVRTGFDPDAAVAPRRDGAVTLVHFGNCYGERTLAPFVRALAAVARRRSLGPGALRLLNLGRVAKGDLRLAEELGVSPLLEHRAVLPYAEGLGLVAGADLALLTGFGDEPHLLPGKLYDYLLARAPVLAVSPSPEVARILEATRLGWTHAAGDAAGIARRIEDAVDARAAGRPLVEPDHAALADLSARATAGALARLFEDVTARGGG</sequence>
<reference evidence="2 3" key="1">
    <citation type="submission" date="2015-09" db="EMBL/GenBank/DDBJ databases">
        <title>Sorangium comparison.</title>
        <authorList>
            <person name="Zaburannyi N."/>
            <person name="Bunk B."/>
            <person name="Overmann J."/>
            <person name="Mueller R."/>
        </authorList>
    </citation>
    <scope>NUCLEOTIDE SEQUENCE [LARGE SCALE GENOMIC DNA]</scope>
    <source>
        <strain evidence="2 3">So ceGT47</strain>
    </source>
</reference>
<accession>A0A4P2PXZ1</accession>
<dbReference type="Pfam" id="PF13439">
    <property type="entry name" value="Glyco_transf_4"/>
    <property type="match status" value="1"/>
</dbReference>
<evidence type="ECO:0000313" key="2">
    <source>
        <dbReference type="EMBL" id="AUX21717.1"/>
    </source>
</evidence>
<dbReference type="Proteomes" id="UP000295781">
    <property type="component" value="Chromosome"/>
</dbReference>
<evidence type="ECO:0000259" key="1">
    <source>
        <dbReference type="Pfam" id="PF13439"/>
    </source>
</evidence>
<dbReference type="Gene3D" id="3.40.50.2000">
    <property type="entry name" value="Glycogen Phosphorylase B"/>
    <property type="match status" value="1"/>
</dbReference>
<dbReference type="EMBL" id="CP012670">
    <property type="protein sequence ID" value="AUX21717.1"/>
    <property type="molecule type" value="Genomic_DNA"/>
</dbReference>
<protein>
    <recommendedName>
        <fullName evidence="1">Glycosyltransferase subfamily 4-like N-terminal domain-containing protein</fullName>
    </recommendedName>
</protein>
<feature type="domain" description="Glycosyltransferase subfamily 4-like N-terminal" evidence="1">
    <location>
        <begin position="25"/>
        <end position="235"/>
    </location>
</feature>
<name>A0A4P2PXZ1_SORCE</name>
<dbReference type="AlphaFoldDB" id="A0A4P2PXZ1"/>